<dbReference type="EMBL" id="KI894011">
    <property type="protein sequence ID" value="OCF49450.1"/>
    <property type="molecule type" value="Genomic_DNA"/>
</dbReference>
<evidence type="ECO:0008006" key="4">
    <source>
        <dbReference type="Google" id="ProtNLM"/>
    </source>
</evidence>
<name>A0A1B9I1N4_9TREE</name>
<dbReference type="InterPro" id="IPR031818">
    <property type="entry name" value="Hri1"/>
</dbReference>
<dbReference type="EMBL" id="CP144523">
    <property type="protein sequence ID" value="WWC70497.1"/>
    <property type="molecule type" value="Genomic_DNA"/>
</dbReference>
<dbReference type="STRING" id="1296096.A0A1B9I1N4"/>
<dbReference type="Proteomes" id="UP000094020">
    <property type="component" value="Chromosome 5"/>
</dbReference>
<dbReference type="OrthoDB" id="4045395at2759"/>
<reference evidence="2" key="4">
    <citation type="submission" date="2024-02" db="EMBL/GenBank/DDBJ databases">
        <title>Comparative genomics of Cryptococcus and Kwoniella reveals pathogenesis evolution and contrasting modes of karyotype evolution via chromosome fusion or intercentromeric recombination.</title>
        <authorList>
            <person name="Coelho M.A."/>
            <person name="David-Palma M."/>
            <person name="Shea T."/>
            <person name="Bowers K."/>
            <person name="McGinley-Smith S."/>
            <person name="Mohammad A.W."/>
            <person name="Gnirke A."/>
            <person name="Yurkov A.M."/>
            <person name="Nowrousian M."/>
            <person name="Sun S."/>
            <person name="Cuomo C.A."/>
            <person name="Heitman J."/>
        </authorList>
    </citation>
    <scope>NUCLEOTIDE SEQUENCE</scope>
    <source>
        <strain evidence="2">CBS 10737</strain>
    </source>
</reference>
<gene>
    <name evidence="1" type="ORF">I206_03971</name>
    <name evidence="2" type="ORF">I206_104448</name>
</gene>
<evidence type="ECO:0000313" key="3">
    <source>
        <dbReference type="Proteomes" id="UP000094020"/>
    </source>
</evidence>
<dbReference type="GeneID" id="30172340"/>
<protein>
    <recommendedName>
        <fullName evidence="4">Protein HRI1</fullName>
    </recommendedName>
</protein>
<organism evidence="1">
    <name type="scientific">Kwoniella pini CBS 10737</name>
    <dbReference type="NCBI Taxonomy" id="1296096"/>
    <lineage>
        <taxon>Eukaryota</taxon>
        <taxon>Fungi</taxon>
        <taxon>Dikarya</taxon>
        <taxon>Basidiomycota</taxon>
        <taxon>Agaricomycotina</taxon>
        <taxon>Tremellomycetes</taxon>
        <taxon>Tremellales</taxon>
        <taxon>Cryptococcaceae</taxon>
        <taxon>Kwoniella</taxon>
    </lineage>
</organism>
<dbReference type="Pfam" id="PF16815">
    <property type="entry name" value="HRI1"/>
    <property type="match status" value="1"/>
</dbReference>
<reference evidence="2" key="2">
    <citation type="submission" date="2013-07" db="EMBL/GenBank/DDBJ databases">
        <authorList>
            <consortium name="The Broad Institute Genome Sequencing Platform"/>
            <person name="Cuomo C."/>
            <person name="Litvintseva A."/>
            <person name="Chen Y."/>
            <person name="Heitman J."/>
            <person name="Sun S."/>
            <person name="Springer D."/>
            <person name="Dromer F."/>
            <person name="Young S.K."/>
            <person name="Zeng Q."/>
            <person name="Gargeya S."/>
            <person name="Fitzgerald M."/>
            <person name="Abouelleil A."/>
            <person name="Alvarado L."/>
            <person name="Berlin A.M."/>
            <person name="Chapman S.B."/>
            <person name="Dewar J."/>
            <person name="Goldberg J."/>
            <person name="Griggs A."/>
            <person name="Gujja S."/>
            <person name="Hansen M."/>
            <person name="Howarth C."/>
            <person name="Imamovic A."/>
            <person name="Larimer J."/>
            <person name="McCowan C."/>
            <person name="Murphy C."/>
            <person name="Pearson M."/>
            <person name="Priest M."/>
            <person name="Roberts A."/>
            <person name="Saif S."/>
            <person name="Shea T."/>
            <person name="Sykes S."/>
            <person name="Wortman J."/>
            <person name="Nusbaum C."/>
            <person name="Birren B."/>
        </authorList>
    </citation>
    <scope>NUCLEOTIDE SEQUENCE</scope>
    <source>
        <strain evidence="2">CBS 10737</strain>
    </source>
</reference>
<evidence type="ECO:0000313" key="1">
    <source>
        <dbReference type="EMBL" id="OCF49450.1"/>
    </source>
</evidence>
<sequence>MSARVSTRISIAWSGAEPIEDTDTLVLTIDGYSLDLRVFLEGLDKGSMDWSTVAHVGEIEGSTKEKPKLRWDHIIDNRPETEMPDQGVFDTLSNGDVTETGTMFNPKTNLYEPYVETWRRKQLPSRTPYFVVASQQKDVQSYIGRVGDYALGLAKDARGDYYAWRDQLEQGHWKRIYEFGQVNKYLPQLPSEVSQDWAKGGSTILGGVTWDIKVVGQL</sequence>
<evidence type="ECO:0000313" key="2">
    <source>
        <dbReference type="EMBL" id="WWC70497.1"/>
    </source>
</evidence>
<keyword evidence="3" id="KW-1185">Reference proteome</keyword>
<proteinExistence type="predicted"/>
<dbReference type="RefSeq" id="XP_019010669.1">
    <property type="nucleotide sequence ID" value="XM_019155711.1"/>
</dbReference>
<dbReference type="KEGG" id="kpin:30172340"/>
<dbReference type="Gene3D" id="2.40.128.320">
    <property type="entry name" value="Protein HRI1, N-terminal domain"/>
    <property type="match status" value="1"/>
</dbReference>
<reference evidence="1" key="3">
    <citation type="submission" date="2016-07" db="EMBL/GenBank/DDBJ databases">
        <title>Evolution of pathogenesis and genome organization in the Tremellales.</title>
        <authorList>
            <person name="Cuomo C."/>
            <person name="Litvintseva A."/>
            <person name="Heitman J."/>
            <person name="Chen Y."/>
            <person name="Sun S."/>
            <person name="Springer D."/>
            <person name="Dromer F."/>
            <person name="Young S."/>
            <person name="Zeng Q."/>
            <person name="Chapman S."/>
            <person name="Gujja S."/>
            <person name="Saif S."/>
            <person name="Birren B."/>
        </authorList>
    </citation>
    <scope>NUCLEOTIDE SEQUENCE</scope>
    <source>
        <strain evidence="1">CBS 10737</strain>
    </source>
</reference>
<dbReference type="AlphaFoldDB" id="A0A1B9I1N4"/>
<dbReference type="InterPro" id="IPR043047">
    <property type="entry name" value="Hri1_N_sf"/>
</dbReference>
<accession>A0A1B9I1N4</accession>
<reference evidence="1" key="1">
    <citation type="submission" date="2013-07" db="EMBL/GenBank/DDBJ databases">
        <title>The Genome Sequence of Cryptococcus pinus CBS10737.</title>
        <authorList>
            <consortium name="The Broad Institute Genome Sequencing Platform"/>
            <person name="Cuomo C."/>
            <person name="Litvintseva A."/>
            <person name="Chen Y."/>
            <person name="Heitman J."/>
            <person name="Sun S."/>
            <person name="Springer D."/>
            <person name="Dromer F."/>
            <person name="Young S.K."/>
            <person name="Zeng Q."/>
            <person name="Gargeya S."/>
            <person name="Fitzgerald M."/>
            <person name="Abouelleil A."/>
            <person name="Alvarado L."/>
            <person name="Berlin A.M."/>
            <person name="Chapman S.B."/>
            <person name="Dewar J."/>
            <person name="Goldberg J."/>
            <person name="Griggs A."/>
            <person name="Gujja S."/>
            <person name="Hansen M."/>
            <person name="Howarth C."/>
            <person name="Imamovic A."/>
            <person name="Larimer J."/>
            <person name="McCowan C."/>
            <person name="Murphy C."/>
            <person name="Pearson M."/>
            <person name="Priest M."/>
            <person name="Roberts A."/>
            <person name="Saif S."/>
            <person name="Shea T."/>
            <person name="Sykes S."/>
            <person name="Wortman J."/>
            <person name="Nusbaum C."/>
            <person name="Birren B."/>
        </authorList>
    </citation>
    <scope>NUCLEOTIDE SEQUENCE [LARGE SCALE GENOMIC DNA]</scope>
    <source>
        <strain evidence="1">CBS 10737</strain>
    </source>
</reference>